<dbReference type="GO" id="GO:0005525">
    <property type="term" value="F:GTP binding"/>
    <property type="evidence" value="ECO:0007669"/>
    <property type="project" value="UniProtKB-UniRule"/>
</dbReference>
<dbReference type="GO" id="GO:0005829">
    <property type="term" value="C:cytosol"/>
    <property type="evidence" value="ECO:0007669"/>
    <property type="project" value="TreeGrafter"/>
</dbReference>
<evidence type="ECO:0000256" key="4">
    <source>
        <dbReference type="ARBA" id="ARBA00022723"/>
    </source>
</evidence>
<evidence type="ECO:0000256" key="1">
    <source>
        <dbReference type="ARBA" id="ARBA00001946"/>
    </source>
</evidence>
<dbReference type="OrthoDB" id="9804921at2"/>
<proteinExistence type="inferred from homology"/>
<evidence type="ECO:0000256" key="8">
    <source>
        <dbReference type="ARBA" id="ARBA00023210"/>
    </source>
</evidence>
<dbReference type="STRING" id="372461.BCc_266"/>
<dbReference type="RefSeq" id="WP_011672647.1">
    <property type="nucleotide sequence ID" value="NC_008513.1"/>
</dbReference>
<name>Q057H1_BUCCC</name>
<keyword evidence="13" id="KW-1185">Reference proteome</keyword>
<gene>
    <name evidence="10 12" type="primary">engB</name>
    <name evidence="12" type="ordered locus">BCc_266</name>
</gene>
<dbReference type="InterPro" id="IPR006073">
    <property type="entry name" value="GTP-bd"/>
</dbReference>
<evidence type="ECO:0000256" key="5">
    <source>
        <dbReference type="ARBA" id="ARBA00022741"/>
    </source>
</evidence>
<evidence type="ECO:0000256" key="10">
    <source>
        <dbReference type="HAMAP-Rule" id="MF_00321"/>
    </source>
</evidence>
<evidence type="ECO:0000256" key="9">
    <source>
        <dbReference type="ARBA" id="ARBA00023306"/>
    </source>
</evidence>
<feature type="domain" description="EngB-type G" evidence="11">
    <location>
        <begin position="25"/>
        <end position="199"/>
    </location>
</feature>
<dbReference type="PANTHER" id="PTHR11649">
    <property type="entry name" value="MSS1/TRME-RELATED GTP-BINDING PROTEIN"/>
    <property type="match status" value="1"/>
</dbReference>
<dbReference type="InterPro" id="IPR019987">
    <property type="entry name" value="GTP-bd_ribosome_bio_YsxC"/>
</dbReference>
<dbReference type="GO" id="GO:0046872">
    <property type="term" value="F:metal ion binding"/>
    <property type="evidence" value="ECO:0007669"/>
    <property type="project" value="UniProtKB-KW"/>
</dbReference>
<dbReference type="Gene3D" id="3.40.50.300">
    <property type="entry name" value="P-loop containing nucleotide triphosphate hydrolases"/>
    <property type="match status" value="1"/>
</dbReference>
<dbReference type="PROSITE" id="PS51706">
    <property type="entry name" value="G_ENGB"/>
    <property type="match status" value="1"/>
</dbReference>
<comment type="cofactor">
    <cofactor evidence="1">
        <name>Mg(2+)</name>
        <dbReference type="ChEBI" id="CHEBI:18420"/>
    </cofactor>
</comment>
<protein>
    <recommendedName>
        <fullName evidence="10">Probable GTP-binding protein EngB</fullName>
    </recommendedName>
</protein>
<dbReference type="Pfam" id="PF01926">
    <property type="entry name" value="MMR_HSR1"/>
    <property type="match status" value="1"/>
</dbReference>
<sequence>MNNINFYNMKFITSIINYSNLGTFSGIEVAFLGYSNVGKSTMINCLSGNNKIARISKLPGRTKTINFFHVLSDFRIVDFPGYGYSKINYLDKKLLEKSLFFYLKNRECLKGIVLLSDIRFFLKSFDEFILQFLKKRNLFVLIILTKSDKISKREKKKIELLKYNKISHLHMNITICSFSKFYKNNIQFIRKILSKWYFLSKI</sequence>
<evidence type="ECO:0000256" key="3">
    <source>
        <dbReference type="ARBA" id="ARBA00022618"/>
    </source>
</evidence>
<keyword evidence="9 10" id="KW-0131">Cell cycle</keyword>
<keyword evidence="5 10" id="KW-0547">Nucleotide-binding</keyword>
<keyword evidence="7 10" id="KW-0342">GTP-binding</keyword>
<dbReference type="InterPro" id="IPR030393">
    <property type="entry name" value="G_ENGB_dom"/>
</dbReference>
<accession>Q057H1</accession>
<keyword evidence="8 10" id="KW-0717">Septation</keyword>
<dbReference type="PANTHER" id="PTHR11649:SF13">
    <property type="entry name" value="ENGB-TYPE G DOMAIN-CONTAINING PROTEIN"/>
    <property type="match status" value="1"/>
</dbReference>
<dbReference type="HAMAP" id="MF_00321">
    <property type="entry name" value="GTPase_EngB"/>
    <property type="match status" value="1"/>
</dbReference>
<dbReference type="NCBIfam" id="TIGR03598">
    <property type="entry name" value="GTPase_YsxC"/>
    <property type="match status" value="1"/>
</dbReference>
<keyword evidence="4" id="KW-0479">Metal-binding</keyword>
<evidence type="ECO:0000256" key="6">
    <source>
        <dbReference type="ARBA" id="ARBA00022842"/>
    </source>
</evidence>
<dbReference type="GO" id="GO:0000917">
    <property type="term" value="P:division septum assembly"/>
    <property type="evidence" value="ECO:0007669"/>
    <property type="project" value="UniProtKB-KW"/>
</dbReference>
<dbReference type="SUPFAM" id="SSF52540">
    <property type="entry name" value="P-loop containing nucleoside triphosphate hydrolases"/>
    <property type="match status" value="1"/>
</dbReference>
<evidence type="ECO:0000313" key="12">
    <source>
        <dbReference type="EMBL" id="ABJ90728.1"/>
    </source>
</evidence>
<evidence type="ECO:0000313" key="13">
    <source>
        <dbReference type="Proteomes" id="UP000000669"/>
    </source>
</evidence>
<evidence type="ECO:0000259" key="11">
    <source>
        <dbReference type="PROSITE" id="PS51706"/>
    </source>
</evidence>
<dbReference type="EMBL" id="CP000263">
    <property type="protein sequence ID" value="ABJ90728.1"/>
    <property type="molecule type" value="Genomic_DNA"/>
</dbReference>
<evidence type="ECO:0000256" key="2">
    <source>
        <dbReference type="ARBA" id="ARBA00009638"/>
    </source>
</evidence>
<organism evidence="12 13">
    <name type="scientific">Buchnera aphidicola subsp. Cinara cedri (strain Cc)</name>
    <dbReference type="NCBI Taxonomy" id="372461"/>
    <lineage>
        <taxon>Bacteria</taxon>
        <taxon>Pseudomonadati</taxon>
        <taxon>Pseudomonadota</taxon>
        <taxon>Gammaproteobacteria</taxon>
        <taxon>Enterobacterales</taxon>
        <taxon>Erwiniaceae</taxon>
        <taxon>Buchnera</taxon>
    </lineage>
</organism>
<comment type="function">
    <text evidence="10">Necessary for normal cell division and for the maintenance of normal septation.</text>
</comment>
<dbReference type="HOGENOM" id="CLU_033732_1_0_6"/>
<keyword evidence="6" id="KW-0460">Magnesium</keyword>
<dbReference type="eggNOG" id="COG0218">
    <property type="taxonomic scope" value="Bacteria"/>
</dbReference>
<reference evidence="12 13" key="1">
    <citation type="journal article" date="2006" name="Science">
        <title>A small microbial genome: the end of a long symbiotic relationship?</title>
        <authorList>
            <person name="Perez-Brocal V."/>
            <person name="Gil R."/>
            <person name="Ramos S."/>
            <person name="Lamelas A."/>
            <person name="Postigo M."/>
            <person name="Michelena J.M."/>
            <person name="Silva F.J."/>
            <person name="Moya A."/>
            <person name="Latorre A."/>
        </authorList>
    </citation>
    <scope>NUCLEOTIDE SEQUENCE [LARGE SCALE GENOMIC DNA]</scope>
    <source>
        <strain evidence="13">Cc</strain>
    </source>
</reference>
<dbReference type="AlphaFoldDB" id="Q057H1"/>
<dbReference type="InterPro" id="IPR027417">
    <property type="entry name" value="P-loop_NTPase"/>
</dbReference>
<comment type="similarity">
    <text evidence="2 10">Belongs to the TRAFAC class TrmE-Era-EngA-EngB-Septin-like GTPase superfamily. EngB GTPase family.</text>
</comment>
<keyword evidence="3 10" id="KW-0132">Cell division</keyword>
<evidence type="ECO:0000256" key="7">
    <source>
        <dbReference type="ARBA" id="ARBA00023134"/>
    </source>
</evidence>
<dbReference type="CDD" id="cd01876">
    <property type="entry name" value="YihA_EngB"/>
    <property type="match status" value="1"/>
</dbReference>
<dbReference type="KEGG" id="bcc:BCc_266"/>
<dbReference type="Proteomes" id="UP000000669">
    <property type="component" value="Chromosome"/>
</dbReference>